<name>G0PKR9_CAEBE</name>
<keyword evidence="11" id="KW-1185">Reference proteome</keyword>
<dbReference type="InterPro" id="IPR003280">
    <property type="entry name" value="2pore_dom_K_chnl"/>
</dbReference>
<dbReference type="Proteomes" id="UP000008068">
    <property type="component" value="Unassembled WGS sequence"/>
</dbReference>
<evidence type="ECO:0000313" key="11">
    <source>
        <dbReference type="Proteomes" id="UP000008068"/>
    </source>
</evidence>
<dbReference type="GO" id="GO:0005886">
    <property type="term" value="C:plasma membrane"/>
    <property type="evidence" value="ECO:0007669"/>
    <property type="project" value="TreeGrafter"/>
</dbReference>
<dbReference type="GO" id="GO:0022841">
    <property type="term" value="F:potassium ion leak channel activity"/>
    <property type="evidence" value="ECO:0007669"/>
    <property type="project" value="TreeGrafter"/>
</dbReference>
<dbReference type="InterPro" id="IPR013099">
    <property type="entry name" value="K_chnl_dom"/>
</dbReference>
<dbReference type="Gene3D" id="1.10.287.70">
    <property type="match status" value="1"/>
</dbReference>
<proteinExistence type="predicted"/>
<feature type="transmembrane region" description="Helical" evidence="8">
    <location>
        <begin position="159"/>
        <end position="179"/>
    </location>
</feature>
<evidence type="ECO:0000256" key="8">
    <source>
        <dbReference type="SAM" id="Phobius"/>
    </source>
</evidence>
<keyword evidence="6 8" id="KW-0472">Membrane</keyword>
<organism evidence="11">
    <name type="scientific">Caenorhabditis brenneri</name>
    <name type="common">Nematode worm</name>
    <dbReference type="NCBI Taxonomy" id="135651"/>
    <lineage>
        <taxon>Eukaryota</taxon>
        <taxon>Metazoa</taxon>
        <taxon>Ecdysozoa</taxon>
        <taxon>Nematoda</taxon>
        <taxon>Chromadorea</taxon>
        <taxon>Rhabditida</taxon>
        <taxon>Rhabditina</taxon>
        <taxon>Rhabditomorpha</taxon>
        <taxon>Rhabditoidea</taxon>
        <taxon>Rhabditidae</taxon>
        <taxon>Peloderinae</taxon>
        <taxon>Caenorhabditis</taxon>
    </lineage>
</organism>
<dbReference type="eggNOG" id="KOG1418">
    <property type="taxonomic scope" value="Eukaryota"/>
</dbReference>
<dbReference type="InParanoid" id="G0PKR9"/>
<sequence>MTVSMEENARIQMLSATSKDKKTATERSLVEKYHLGPLALHTGLVLSCVTYAVGGAYLFLSIERPEELKRRGRALLEFQELKDQFIGNLTLSNPERSMEIYTKKLMYLLEDAHKAHTFEHFFTDNAVAKDMWTFSSALVFTTTTVIPVGYGYVFPVSAYGRMCLVAYALLGIPLTLVTMADTGKFAAQLVTRWFGEPRLRSCLLPGCYGWLDSSTLFDYTVVGADIQLEICTEFVLVLIFEVEWAAFRKKTEKCVAMRFVHFDVRIFFRKNKSLKK</sequence>
<evidence type="ECO:0000256" key="3">
    <source>
        <dbReference type="ARBA" id="ARBA00022692"/>
    </source>
</evidence>
<keyword evidence="7" id="KW-0407">Ion channel</keyword>
<protein>
    <recommendedName>
        <fullName evidence="9">Potassium channel domain-containing protein</fullName>
    </recommendedName>
</protein>
<keyword evidence="5" id="KW-0406">Ion transport</keyword>
<dbReference type="PANTHER" id="PTHR11003">
    <property type="entry name" value="POTASSIUM CHANNEL, SUBFAMILY K"/>
    <property type="match status" value="1"/>
</dbReference>
<dbReference type="SUPFAM" id="SSF81324">
    <property type="entry name" value="Voltage-gated potassium channels"/>
    <property type="match status" value="1"/>
</dbReference>
<keyword evidence="2" id="KW-0813">Transport</keyword>
<evidence type="ECO:0000313" key="10">
    <source>
        <dbReference type="EMBL" id="EGT32945.1"/>
    </source>
</evidence>
<dbReference type="EMBL" id="GL380923">
    <property type="protein sequence ID" value="EGT32945.1"/>
    <property type="molecule type" value="Genomic_DNA"/>
</dbReference>
<dbReference type="OrthoDB" id="297496at2759"/>
<evidence type="ECO:0000256" key="2">
    <source>
        <dbReference type="ARBA" id="ARBA00022448"/>
    </source>
</evidence>
<evidence type="ECO:0000256" key="1">
    <source>
        <dbReference type="ARBA" id="ARBA00004141"/>
    </source>
</evidence>
<keyword evidence="4 8" id="KW-1133">Transmembrane helix</keyword>
<dbReference type="STRING" id="135651.G0PKR9"/>
<feature type="domain" description="Potassium channel" evidence="9">
    <location>
        <begin position="125"/>
        <end position="186"/>
    </location>
</feature>
<dbReference type="PANTHER" id="PTHR11003:SF288">
    <property type="entry name" value="POTASSIUM CHANNEL DOMAIN-CONTAINING PROTEIN"/>
    <property type="match status" value="1"/>
</dbReference>
<evidence type="ECO:0000256" key="5">
    <source>
        <dbReference type="ARBA" id="ARBA00023065"/>
    </source>
</evidence>
<accession>G0PKR9</accession>
<evidence type="ECO:0000256" key="4">
    <source>
        <dbReference type="ARBA" id="ARBA00022989"/>
    </source>
</evidence>
<evidence type="ECO:0000256" key="6">
    <source>
        <dbReference type="ARBA" id="ARBA00023136"/>
    </source>
</evidence>
<dbReference type="Pfam" id="PF07885">
    <property type="entry name" value="Ion_trans_2"/>
    <property type="match status" value="1"/>
</dbReference>
<comment type="subcellular location">
    <subcellularLocation>
        <location evidence="1">Membrane</location>
        <topology evidence="1">Multi-pass membrane protein</topology>
    </subcellularLocation>
</comment>
<dbReference type="GO" id="GO:0015271">
    <property type="term" value="F:outward rectifier potassium channel activity"/>
    <property type="evidence" value="ECO:0007669"/>
    <property type="project" value="TreeGrafter"/>
</dbReference>
<dbReference type="GO" id="GO:0030322">
    <property type="term" value="P:stabilization of membrane potential"/>
    <property type="evidence" value="ECO:0007669"/>
    <property type="project" value="TreeGrafter"/>
</dbReference>
<feature type="transmembrane region" description="Helical" evidence="8">
    <location>
        <begin position="131"/>
        <end position="153"/>
    </location>
</feature>
<reference evidence="11" key="1">
    <citation type="submission" date="2011-07" db="EMBL/GenBank/DDBJ databases">
        <authorList>
            <consortium name="Caenorhabditis brenneri Sequencing and Analysis Consortium"/>
            <person name="Wilson R.K."/>
        </authorList>
    </citation>
    <scope>NUCLEOTIDE SEQUENCE [LARGE SCALE GENOMIC DNA]</scope>
    <source>
        <strain evidence="11">PB2801</strain>
    </source>
</reference>
<keyword evidence="3 8" id="KW-0812">Transmembrane</keyword>
<dbReference type="HOGENOM" id="CLU_1009103_0_0_1"/>
<evidence type="ECO:0000256" key="7">
    <source>
        <dbReference type="ARBA" id="ARBA00023303"/>
    </source>
</evidence>
<feature type="transmembrane region" description="Helical" evidence="8">
    <location>
        <begin position="38"/>
        <end position="60"/>
    </location>
</feature>
<dbReference type="AlphaFoldDB" id="G0PKR9"/>
<gene>
    <name evidence="10" type="ORF">CAEBREN_30019</name>
</gene>
<evidence type="ECO:0000259" key="9">
    <source>
        <dbReference type="Pfam" id="PF07885"/>
    </source>
</evidence>